<gene>
    <name evidence="17" type="primary">LOC103506819</name>
</gene>
<evidence type="ECO:0000256" key="7">
    <source>
        <dbReference type="ARBA" id="ARBA00022946"/>
    </source>
</evidence>
<comment type="catalytic activity">
    <reaction evidence="13">
        <text>heme b + (2E,6E)-farnesyl diphosphate + H2O = Fe(II)-heme o + diphosphate</text>
        <dbReference type="Rhea" id="RHEA:28070"/>
        <dbReference type="ChEBI" id="CHEBI:15377"/>
        <dbReference type="ChEBI" id="CHEBI:33019"/>
        <dbReference type="ChEBI" id="CHEBI:60344"/>
        <dbReference type="ChEBI" id="CHEBI:60530"/>
        <dbReference type="ChEBI" id="CHEBI:175763"/>
        <dbReference type="EC" id="2.5.1.141"/>
    </reaction>
</comment>
<dbReference type="HAMAP" id="MF_00154">
    <property type="entry name" value="CyoE_CtaB"/>
    <property type="match status" value="1"/>
</dbReference>
<dbReference type="Pfam" id="PF01040">
    <property type="entry name" value="UbiA"/>
    <property type="match status" value="1"/>
</dbReference>
<dbReference type="NCBIfam" id="TIGR01473">
    <property type="entry name" value="cyoE_ctaB"/>
    <property type="match status" value="1"/>
</dbReference>
<feature type="transmembrane region" description="Helical" evidence="15">
    <location>
        <begin position="244"/>
        <end position="264"/>
    </location>
</feature>
<dbReference type="AlphaFoldDB" id="A0A3Q0ITB6"/>
<reference evidence="17" key="1">
    <citation type="submission" date="2025-08" db="UniProtKB">
        <authorList>
            <consortium name="RefSeq"/>
        </authorList>
    </citation>
    <scope>IDENTIFICATION</scope>
</reference>
<evidence type="ECO:0000256" key="13">
    <source>
        <dbReference type="ARBA" id="ARBA00047690"/>
    </source>
</evidence>
<dbReference type="PANTHER" id="PTHR43448">
    <property type="entry name" value="PROTOHEME IX FARNESYLTRANSFERASE, MITOCHONDRIAL"/>
    <property type="match status" value="1"/>
</dbReference>
<accession>A0A3Q0ITB6</accession>
<feature type="transmembrane region" description="Helical" evidence="15">
    <location>
        <begin position="179"/>
        <end position="200"/>
    </location>
</feature>
<keyword evidence="5" id="KW-0808">Transferase</keyword>
<dbReference type="GO" id="GO:0006784">
    <property type="term" value="P:heme A biosynthetic process"/>
    <property type="evidence" value="ECO:0007669"/>
    <property type="project" value="TreeGrafter"/>
</dbReference>
<keyword evidence="16" id="KW-1185">Reference proteome</keyword>
<keyword evidence="10" id="KW-0350">Heme biosynthesis</keyword>
<keyword evidence="8 15" id="KW-1133">Transmembrane helix</keyword>
<keyword evidence="6 15" id="KW-0812">Transmembrane</keyword>
<evidence type="ECO:0000256" key="2">
    <source>
        <dbReference type="ARBA" id="ARBA00005985"/>
    </source>
</evidence>
<evidence type="ECO:0000313" key="16">
    <source>
        <dbReference type="Proteomes" id="UP000079169"/>
    </source>
</evidence>
<keyword evidence="7" id="KW-0809">Transit peptide</keyword>
<dbReference type="CDD" id="cd13957">
    <property type="entry name" value="PT_UbiA_Cox10"/>
    <property type="match status" value="1"/>
</dbReference>
<dbReference type="InterPro" id="IPR044878">
    <property type="entry name" value="UbiA_sf"/>
</dbReference>
<dbReference type="InterPro" id="IPR006369">
    <property type="entry name" value="Protohaem_IX_farnesylTrfase"/>
</dbReference>
<feature type="transmembrane region" description="Helical" evidence="15">
    <location>
        <begin position="155"/>
        <end position="173"/>
    </location>
</feature>
<dbReference type="CTD" id="1352"/>
<evidence type="ECO:0000256" key="15">
    <source>
        <dbReference type="SAM" id="Phobius"/>
    </source>
</evidence>
<name>A0A3Q0ITB6_DIACI</name>
<protein>
    <recommendedName>
        <fullName evidence="4">Protoheme IX farnesyltransferase, mitochondrial</fullName>
        <ecNumber evidence="3">2.5.1.141</ecNumber>
    </recommendedName>
    <alternativeName>
        <fullName evidence="12">Heme O synthase</fullName>
    </alternativeName>
</protein>
<comment type="similarity">
    <text evidence="2">Belongs to the UbiA prenyltransferase family.</text>
</comment>
<dbReference type="InterPro" id="IPR030470">
    <property type="entry name" value="UbiA_prenylTrfase_CS"/>
</dbReference>
<feature type="region of interest" description="Disordered" evidence="14">
    <location>
        <begin position="1"/>
        <end position="20"/>
    </location>
</feature>
<evidence type="ECO:0000256" key="1">
    <source>
        <dbReference type="ARBA" id="ARBA00004225"/>
    </source>
</evidence>
<evidence type="ECO:0000256" key="3">
    <source>
        <dbReference type="ARBA" id="ARBA00012292"/>
    </source>
</evidence>
<dbReference type="InterPro" id="IPR000537">
    <property type="entry name" value="UbiA_prenyltransferase"/>
</dbReference>
<dbReference type="EC" id="2.5.1.141" evidence="3"/>
<dbReference type="Gene3D" id="1.10.357.140">
    <property type="entry name" value="UbiA prenyltransferase"/>
    <property type="match status" value="1"/>
</dbReference>
<evidence type="ECO:0000256" key="11">
    <source>
        <dbReference type="ARBA" id="ARBA00023136"/>
    </source>
</evidence>
<evidence type="ECO:0000256" key="6">
    <source>
        <dbReference type="ARBA" id="ARBA00022692"/>
    </source>
</evidence>
<evidence type="ECO:0000256" key="14">
    <source>
        <dbReference type="SAM" id="MobiDB-lite"/>
    </source>
</evidence>
<dbReference type="Proteomes" id="UP000079169">
    <property type="component" value="Unplaced"/>
</dbReference>
<dbReference type="PANTHER" id="PTHR43448:SF2">
    <property type="entry name" value="PROTOHEME IX FARNESYLTRANSFERASE, MITOCHONDRIAL"/>
    <property type="match status" value="1"/>
</dbReference>
<feature type="transmembrane region" description="Helical" evidence="15">
    <location>
        <begin position="212"/>
        <end position="232"/>
    </location>
</feature>
<evidence type="ECO:0000256" key="10">
    <source>
        <dbReference type="ARBA" id="ARBA00023133"/>
    </source>
</evidence>
<evidence type="ECO:0000256" key="9">
    <source>
        <dbReference type="ARBA" id="ARBA00023128"/>
    </source>
</evidence>
<dbReference type="GO" id="GO:0008495">
    <property type="term" value="F:protoheme IX farnesyltransferase activity"/>
    <property type="evidence" value="ECO:0007669"/>
    <property type="project" value="UniProtKB-EC"/>
</dbReference>
<organism evidence="16 17">
    <name type="scientific">Diaphorina citri</name>
    <name type="common">Asian citrus psyllid</name>
    <dbReference type="NCBI Taxonomy" id="121845"/>
    <lineage>
        <taxon>Eukaryota</taxon>
        <taxon>Metazoa</taxon>
        <taxon>Ecdysozoa</taxon>
        <taxon>Arthropoda</taxon>
        <taxon>Hexapoda</taxon>
        <taxon>Insecta</taxon>
        <taxon>Pterygota</taxon>
        <taxon>Neoptera</taxon>
        <taxon>Paraneoptera</taxon>
        <taxon>Hemiptera</taxon>
        <taxon>Sternorrhyncha</taxon>
        <taxon>Psylloidea</taxon>
        <taxon>Psyllidae</taxon>
        <taxon>Diaphorininae</taxon>
        <taxon>Diaphorina</taxon>
    </lineage>
</organism>
<dbReference type="PROSITE" id="PS00943">
    <property type="entry name" value="UBIA"/>
    <property type="match status" value="1"/>
</dbReference>
<dbReference type="RefSeq" id="XP_026677600.1">
    <property type="nucleotide sequence ID" value="XM_026821799.1"/>
</dbReference>
<dbReference type="GeneID" id="103506819"/>
<dbReference type="GO" id="GO:0031966">
    <property type="term" value="C:mitochondrial membrane"/>
    <property type="evidence" value="ECO:0007669"/>
    <property type="project" value="UniProtKB-SubCell"/>
</dbReference>
<feature type="transmembrane region" description="Helical" evidence="15">
    <location>
        <begin position="312"/>
        <end position="332"/>
    </location>
</feature>
<keyword evidence="9" id="KW-0496">Mitochondrion</keyword>
<sequence length="409" mass="44688">MWTEKMTSSKNSVKADPRPELKVTATTVHTYDKPLQRKHVKSGALDPVLVPGGVAIETNKRRKDAKVIPEPDWREIRLDWKQLPSSYLKLSKARLTTLVVLTSMAGYAMAPAPFEWSSFLICSLGTGLVSSAANAVNQYHEVPFDSQMSRTKNRVLVRGVLSPLHALGFALASSAAGTAMLYFGVNGLTAALGLFNMVLYTSVYTPMKRISIANTWVGSVVGAIPPLMGWAACTGSLLDGSGGAFLLSAILFTWQFPHFNALSWNLRPDYSRAGYRMMAVTNPDLCRLTSLRYTVALLVVSAAGPLLDVTNVWFALESIPLNAYFTYLAYKFYKESDSSSSRKLFRFSLLHLPALMILLLINKKHWASHGSDAAKDSIEVSVQPSIDSLITPPNPATLGLKLGPVIETS</sequence>
<feature type="transmembrane region" description="Helical" evidence="15">
    <location>
        <begin position="344"/>
        <end position="361"/>
    </location>
</feature>
<evidence type="ECO:0000256" key="8">
    <source>
        <dbReference type="ARBA" id="ARBA00022989"/>
    </source>
</evidence>
<evidence type="ECO:0000256" key="4">
    <source>
        <dbReference type="ARBA" id="ARBA00016335"/>
    </source>
</evidence>
<feature type="transmembrane region" description="Helical" evidence="15">
    <location>
        <begin position="285"/>
        <end position="306"/>
    </location>
</feature>
<feature type="compositionally biased region" description="Polar residues" evidence="14">
    <location>
        <begin position="1"/>
        <end position="12"/>
    </location>
</feature>
<evidence type="ECO:0000256" key="5">
    <source>
        <dbReference type="ARBA" id="ARBA00022679"/>
    </source>
</evidence>
<comment type="subcellular location">
    <subcellularLocation>
        <location evidence="1">Mitochondrion membrane</location>
        <topology evidence="1">Multi-pass membrane protein</topology>
    </subcellularLocation>
</comment>
<proteinExistence type="inferred from homology"/>
<dbReference type="FunFam" id="1.10.357.140:FF:000004">
    <property type="entry name" value="Protoheme IX farnesyltransferase, mitochondrial"/>
    <property type="match status" value="1"/>
</dbReference>
<keyword evidence="11 15" id="KW-0472">Membrane</keyword>
<evidence type="ECO:0000256" key="12">
    <source>
        <dbReference type="ARBA" id="ARBA00030253"/>
    </source>
</evidence>
<evidence type="ECO:0000313" key="17">
    <source>
        <dbReference type="RefSeq" id="XP_026677600.1"/>
    </source>
</evidence>